<evidence type="ECO:0000256" key="1">
    <source>
        <dbReference type="ARBA" id="ARBA00004141"/>
    </source>
</evidence>
<dbReference type="CDD" id="cd17371">
    <property type="entry name" value="MFS_MucK"/>
    <property type="match status" value="1"/>
</dbReference>
<dbReference type="Proteomes" id="UP000248616">
    <property type="component" value="Unassembled WGS sequence"/>
</dbReference>
<accession>A0A2W7CCX6</accession>
<feature type="transmembrane region" description="Helical" evidence="6">
    <location>
        <begin position="169"/>
        <end position="188"/>
    </location>
</feature>
<evidence type="ECO:0000256" key="5">
    <source>
        <dbReference type="SAM" id="MobiDB-lite"/>
    </source>
</evidence>
<reference evidence="9" key="1">
    <citation type="submission" date="2017-03" db="EMBL/GenBank/DDBJ databases">
        <authorList>
            <person name="Safronova V.I."/>
            <person name="Sazanova A.L."/>
            <person name="Chirak E.R."/>
        </authorList>
    </citation>
    <scope>NUCLEOTIDE SEQUENCE [LARGE SCALE GENOMIC DNA]</scope>
    <source>
        <strain evidence="9">Ach-343</strain>
    </source>
</reference>
<evidence type="ECO:0000256" key="2">
    <source>
        <dbReference type="ARBA" id="ARBA00022692"/>
    </source>
</evidence>
<evidence type="ECO:0000313" key="8">
    <source>
        <dbReference type="EMBL" id="PZV39358.1"/>
    </source>
</evidence>
<dbReference type="PANTHER" id="PTHR23508">
    <property type="entry name" value="CARBOXYLIC ACID TRANSPORTER PROTEIN HOMOLOG"/>
    <property type="match status" value="1"/>
</dbReference>
<feature type="transmembrane region" description="Helical" evidence="6">
    <location>
        <begin position="355"/>
        <end position="377"/>
    </location>
</feature>
<dbReference type="PANTHER" id="PTHR23508:SF10">
    <property type="entry name" value="CARBOXYLIC ACID TRANSPORTER PROTEIN HOMOLOG"/>
    <property type="match status" value="1"/>
</dbReference>
<keyword evidence="3 6" id="KW-1133">Transmembrane helix</keyword>
<dbReference type="SUPFAM" id="SSF103473">
    <property type="entry name" value="MFS general substrate transporter"/>
    <property type="match status" value="1"/>
</dbReference>
<dbReference type="Gene3D" id="1.20.1250.20">
    <property type="entry name" value="MFS general substrate transporter like domains"/>
    <property type="match status" value="2"/>
</dbReference>
<sequence length="438" mass="47308">MFTWYKQLTERERNTFWGCFAGWAVDAMDAQLFSFVLPILIVAWGMTTAQAGYLATATLLSAAVGGWACGYLADRFGRARIMQFTILWFCLFSFLAGFAQNFQQLMFLRILQGLGFGGEWAAGAVLMGEIIRAEHRGKAVGTVQSGFGIGWSAAAIMAGVVLAHLPEEYGWRVLLMIGVLPGLLVLYLRRKIEEPEVFVKTRELVERSGTRPGLGAIFQPETLRITVLSSLLAFGVIGVGGAIVNWLPTFMRTVRGLPPSTSGYYVFVVTGGSFFGFLASAYLADYLGRRRTFQLFLVCSWLVTVAYMFLPLSGWLLVVLGAPFGFFTIGNYAALGPFFTELFPSAIRASGQSFAYNSGKAAGAAAVSSIGILAQYINLAEAIGLVALLGYGIAFAATLMLPETCGIQLTSGYEPPAPRPDTGVSSPPAQASILRARR</sequence>
<keyword evidence="9" id="KW-1185">Reference proteome</keyword>
<dbReference type="InterPro" id="IPR020846">
    <property type="entry name" value="MFS_dom"/>
</dbReference>
<dbReference type="InterPro" id="IPR011701">
    <property type="entry name" value="MFS"/>
</dbReference>
<feature type="transmembrane region" description="Helical" evidence="6">
    <location>
        <begin position="20"/>
        <end position="45"/>
    </location>
</feature>
<feature type="region of interest" description="Disordered" evidence="5">
    <location>
        <begin position="416"/>
        <end position="438"/>
    </location>
</feature>
<dbReference type="PROSITE" id="PS50850">
    <property type="entry name" value="MFS"/>
    <property type="match status" value="1"/>
</dbReference>
<evidence type="ECO:0000256" key="6">
    <source>
        <dbReference type="SAM" id="Phobius"/>
    </source>
</evidence>
<evidence type="ECO:0000313" key="9">
    <source>
        <dbReference type="Proteomes" id="UP000248616"/>
    </source>
</evidence>
<feature type="transmembrane region" description="Helical" evidence="6">
    <location>
        <begin position="51"/>
        <end position="72"/>
    </location>
</feature>
<dbReference type="PROSITE" id="PS00217">
    <property type="entry name" value="SUGAR_TRANSPORT_2"/>
    <property type="match status" value="1"/>
</dbReference>
<name>A0A2W7CCX6_9HYPH</name>
<feature type="transmembrane region" description="Helical" evidence="6">
    <location>
        <begin position="383"/>
        <end position="401"/>
    </location>
</feature>
<dbReference type="OrthoDB" id="9784658at2"/>
<dbReference type="Pfam" id="PF07690">
    <property type="entry name" value="MFS_1"/>
    <property type="match status" value="1"/>
</dbReference>
<feature type="transmembrane region" description="Helical" evidence="6">
    <location>
        <begin position="84"/>
        <end position="100"/>
    </location>
</feature>
<feature type="domain" description="Major facilitator superfamily (MFS) profile" evidence="7">
    <location>
        <begin position="15"/>
        <end position="405"/>
    </location>
</feature>
<dbReference type="InterPro" id="IPR036259">
    <property type="entry name" value="MFS_trans_sf"/>
</dbReference>
<keyword evidence="2 6" id="KW-0812">Transmembrane</keyword>
<feature type="transmembrane region" description="Helical" evidence="6">
    <location>
        <begin position="225"/>
        <end position="244"/>
    </location>
</feature>
<gene>
    <name evidence="8" type="ORF">B5V02_05085</name>
</gene>
<feature type="transmembrane region" description="Helical" evidence="6">
    <location>
        <begin position="295"/>
        <end position="318"/>
    </location>
</feature>
<dbReference type="EMBL" id="MZXV01000013">
    <property type="protein sequence ID" value="PZV39358.1"/>
    <property type="molecule type" value="Genomic_DNA"/>
</dbReference>
<dbReference type="GO" id="GO:0005886">
    <property type="term" value="C:plasma membrane"/>
    <property type="evidence" value="ECO:0007669"/>
    <property type="project" value="TreeGrafter"/>
</dbReference>
<dbReference type="AlphaFoldDB" id="A0A2W7CCX6"/>
<evidence type="ECO:0000256" key="4">
    <source>
        <dbReference type="ARBA" id="ARBA00023136"/>
    </source>
</evidence>
<comment type="caution">
    <text evidence="8">The sequence shown here is derived from an EMBL/GenBank/DDBJ whole genome shotgun (WGS) entry which is preliminary data.</text>
</comment>
<feature type="transmembrane region" description="Helical" evidence="6">
    <location>
        <begin position="264"/>
        <end position="283"/>
    </location>
</feature>
<dbReference type="GO" id="GO:0046943">
    <property type="term" value="F:carboxylic acid transmembrane transporter activity"/>
    <property type="evidence" value="ECO:0007669"/>
    <property type="project" value="TreeGrafter"/>
</dbReference>
<organism evidence="8 9">
    <name type="scientific">Mesorhizobium kowhaii</name>
    <dbReference type="NCBI Taxonomy" id="1300272"/>
    <lineage>
        <taxon>Bacteria</taxon>
        <taxon>Pseudomonadati</taxon>
        <taxon>Pseudomonadota</taxon>
        <taxon>Alphaproteobacteria</taxon>
        <taxon>Hyphomicrobiales</taxon>
        <taxon>Phyllobacteriaceae</taxon>
        <taxon>Mesorhizobium</taxon>
    </lineage>
</organism>
<feature type="transmembrane region" description="Helical" evidence="6">
    <location>
        <begin position="106"/>
        <end position="127"/>
    </location>
</feature>
<protein>
    <submittedName>
        <fullName evidence="8">MFS transporter</fullName>
    </submittedName>
</protein>
<comment type="subcellular location">
    <subcellularLocation>
        <location evidence="1">Membrane</location>
        <topology evidence="1">Multi-pass membrane protein</topology>
    </subcellularLocation>
</comment>
<evidence type="ECO:0000256" key="3">
    <source>
        <dbReference type="ARBA" id="ARBA00022989"/>
    </source>
</evidence>
<feature type="transmembrane region" description="Helical" evidence="6">
    <location>
        <begin position="139"/>
        <end position="163"/>
    </location>
</feature>
<proteinExistence type="predicted"/>
<dbReference type="InterPro" id="IPR005829">
    <property type="entry name" value="Sugar_transporter_CS"/>
</dbReference>
<evidence type="ECO:0000259" key="7">
    <source>
        <dbReference type="PROSITE" id="PS50850"/>
    </source>
</evidence>
<feature type="transmembrane region" description="Helical" evidence="6">
    <location>
        <begin position="324"/>
        <end position="343"/>
    </location>
</feature>
<keyword evidence="4 6" id="KW-0472">Membrane</keyword>